<accession>A0ABW3AZ61</accession>
<proteinExistence type="predicted"/>
<keyword evidence="3" id="KW-1185">Reference proteome</keyword>
<feature type="transmembrane region" description="Helical" evidence="1">
    <location>
        <begin position="12"/>
        <end position="31"/>
    </location>
</feature>
<keyword evidence="1" id="KW-0472">Membrane</keyword>
<dbReference type="RefSeq" id="WP_377118223.1">
    <property type="nucleotide sequence ID" value="NZ_JBHTHZ010000014.1"/>
</dbReference>
<reference evidence="3" key="1">
    <citation type="journal article" date="2019" name="Int. J. Syst. Evol. Microbiol.">
        <title>The Global Catalogue of Microorganisms (GCM) 10K type strain sequencing project: providing services to taxonomists for standard genome sequencing and annotation.</title>
        <authorList>
            <consortium name="The Broad Institute Genomics Platform"/>
            <consortium name="The Broad Institute Genome Sequencing Center for Infectious Disease"/>
            <person name="Wu L."/>
            <person name="Ma J."/>
        </authorList>
    </citation>
    <scope>NUCLEOTIDE SEQUENCE [LARGE SCALE GENOMIC DNA]</scope>
    <source>
        <strain evidence="3">CCUG 61484</strain>
    </source>
</reference>
<dbReference type="EMBL" id="JBHTHZ010000014">
    <property type="protein sequence ID" value="MFD0795634.1"/>
    <property type="molecule type" value="Genomic_DNA"/>
</dbReference>
<evidence type="ECO:0000313" key="3">
    <source>
        <dbReference type="Proteomes" id="UP001597010"/>
    </source>
</evidence>
<gene>
    <name evidence="2" type="ORF">ACFQZX_18575</name>
</gene>
<keyword evidence="1" id="KW-0812">Transmembrane</keyword>
<keyword evidence="1" id="KW-1133">Transmembrane helix</keyword>
<dbReference type="Proteomes" id="UP001597010">
    <property type="component" value="Unassembled WGS sequence"/>
</dbReference>
<sequence>MKISNILKPALAYLITGLMITILTPIISRQFSLPDYLRGFLTGLGLTLEFIALVKIQPAKKHSKCPLRINASGKR</sequence>
<protein>
    <submittedName>
        <fullName evidence="2">Uncharacterized protein</fullName>
    </submittedName>
</protein>
<evidence type="ECO:0000313" key="2">
    <source>
        <dbReference type="EMBL" id="MFD0795634.1"/>
    </source>
</evidence>
<comment type="caution">
    <text evidence="2">The sequence shown here is derived from an EMBL/GenBank/DDBJ whole genome shotgun (WGS) entry which is preliminary data.</text>
</comment>
<evidence type="ECO:0000256" key="1">
    <source>
        <dbReference type="SAM" id="Phobius"/>
    </source>
</evidence>
<feature type="transmembrane region" description="Helical" evidence="1">
    <location>
        <begin position="37"/>
        <end position="54"/>
    </location>
</feature>
<name>A0ABW3AZ61_9SPHI</name>
<organism evidence="2 3">
    <name type="scientific">Mucilaginibacter litoreus</name>
    <dbReference type="NCBI Taxonomy" id="1048221"/>
    <lineage>
        <taxon>Bacteria</taxon>
        <taxon>Pseudomonadati</taxon>
        <taxon>Bacteroidota</taxon>
        <taxon>Sphingobacteriia</taxon>
        <taxon>Sphingobacteriales</taxon>
        <taxon>Sphingobacteriaceae</taxon>
        <taxon>Mucilaginibacter</taxon>
    </lineage>
</organism>